<protein>
    <submittedName>
        <fullName evidence="3">Uncharacterized protein</fullName>
    </submittedName>
</protein>
<evidence type="ECO:0000256" key="2">
    <source>
        <dbReference type="SAM" id="Phobius"/>
    </source>
</evidence>
<dbReference type="Proteomes" id="UP000297595">
    <property type="component" value="Unassembled WGS sequence"/>
</dbReference>
<organism evidence="3 4">
    <name type="scientific">Orbilia oligospora</name>
    <name type="common">Nematode-trapping fungus</name>
    <name type="synonym">Arthrobotrys oligospora</name>
    <dbReference type="NCBI Taxonomy" id="2813651"/>
    <lineage>
        <taxon>Eukaryota</taxon>
        <taxon>Fungi</taxon>
        <taxon>Dikarya</taxon>
        <taxon>Ascomycota</taxon>
        <taxon>Pezizomycotina</taxon>
        <taxon>Orbiliomycetes</taxon>
        <taxon>Orbiliales</taxon>
        <taxon>Orbiliaceae</taxon>
        <taxon>Orbilia</taxon>
    </lineage>
</organism>
<comment type="caution">
    <text evidence="3">The sequence shown here is derived from an EMBL/GenBank/DDBJ whole genome shotgun (WGS) entry which is preliminary data.</text>
</comment>
<gene>
    <name evidence="3" type="ORF">EYR41_003576</name>
</gene>
<dbReference type="AlphaFoldDB" id="A0A8H2E940"/>
<proteinExistence type="predicted"/>
<feature type="transmembrane region" description="Helical" evidence="2">
    <location>
        <begin position="66"/>
        <end position="86"/>
    </location>
</feature>
<reference evidence="3 4" key="1">
    <citation type="submission" date="2019-03" db="EMBL/GenBank/DDBJ databases">
        <title>Nematode-trapping fungi genome.</title>
        <authorList>
            <person name="Vidal-Diez De Ulzurrun G."/>
        </authorList>
    </citation>
    <scope>NUCLEOTIDE SEQUENCE [LARGE SCALE GENOMIC DNA]</scope>
    <source>
        <strain evidence="3 4">TWF154</strain>
    </source>
</reference>
<feature type="region of interest" description="Disordered" evidence="1">
    <location>
        <begin position="22"/>
        <end position="49"/>
    </location>
</feature>
<evidence type="ECO:0000313" key="4">
    <source>
        <dbReference type="Proteomes" id="UP000297595"/>
    </source>
</evidence>
<keyword evidence="2" id="KW-0812">Transmembrane</keyword>
<accession>A0A8H2E940</accession>
<evidence type="ECO:0000313" key="3">
    <source>
        <dbReference type="EMBL" id="TGJ71619.1"/>
    </source>
</evidence>
<evidence type="ECO:0000256" key="1">
    <source>
        <dbReference type="SAM" id="MobiDB-lite"/>
    </source>
</evidence>
<keyword evidence="2" id="KW-1133">Transmembrane helix</keyword>
<sequence length="88" mass="9536">MGPPICPLEDVFSGTRVEVLVGSYDDDDDDDDDDDEDEEEEVDGMEQVLADEDGLQMEAGWRTTGFALFGAFLAYMACHAIGQAALSP</sequence>
<name>A0A8H2E940_ORBOL</name>
<keyword evidence="2" id="KW-0472">Membrane</keyword>
<dbReference type="EMBL" id="SOZJ01000002">
    <property type="protein sequence ID" value="TGJ71619.1"/>
    <property type="molecule type" value="Genomic_DNA"/>
</dbReference>
<feature type="compositionally biased region" description="Acidic residues" evidence="1">
    <location>
        <begin position="24"/>
        <end position="49"/>
    </location>
</feature>